<feature type="transmembrane region" description="Helical" evidence="1">
    <location>
        <begin position="45"/>
        <end position="71"/>
    </location>
</feature>
<gene>
    <name evidence="2" type="ORF">NDU88_002122</name>
</gene>
<proteinExistence type="predicted"/>
<evidence type="ECO:0000256" key="1">
    <source>
        <dbReference type="SAM" id="Phobius"/>
    </source>
</evidence>
<keyword evidence="3" id="KW-1185">Reference proteome</keyword>
<name>A0AAV7U8S2_PLEWA</name>
<keyword evidence="1" id="KW-0472">Membrane</keyword>
<protein>
    <submittedName>
        <fullName evidence="2">Uncharacterized protein</fullName>
    </submittedName>
</protein>
<dbReference type="Proteomes" id="UP001066276">
    <property type="component" value="Chromosome 3_1"/>
</dbReference>
<dbReference type="EMBL" id="JANPWB010000005">
    <property type="protein sequence ID" value="KAJ1185328.1"/>
    <property type="molecule type" value="Genomic_DNA"/>
</dbReference>
<organism evidence="2 3">
    <name type="scientific">Pleurodeles waltl</name>
    <name type="common">Iberian ribbed newt</name>
    <dbReference type="NCBI Taxonomy" id="8319"/>
    <lineage>
        <taxon>Eukaryota</taxon>
        <taxon>Metazoa</taxon>
        <taxon>Chordata</taxon>
        <taxon>Craniata</taxon>
        <taxon>Vertebrata</taxon>
        <taxon>Euteleostomi</taxon>
        <taxon>Amphibia</taxon>
        <taxon>Batrachia</taxon>
        <taxon>Caudata</taxon>
        <taxon>Salamandroidea</taxon>
        <taxon>Salamandridae</taxon>
        <taxon>Pleurodelinae</taxon>
        <taxon>Pleurodeles</taxon>
    </lineage>
</organism>
<evidence type="ECO:0000313" key="2">
    <source>
        <dbReference type="EMBL" id="KAJ1185328.1"/>
    </source>
</evidence>
<keyword evidence="1" id="KW-0812">Transmembrane</keyword>
<keyword evidence="1" id="KW-1133">Transmembrane helix</keyword>
<accession>A0AAV7U8S2</accession>
<reference evidence="2" key="1">
    <citation type="journal article" date="2022" name="bioRxiv">
        <title>Sequencing and chromosome-scale assembly of the giantPleurodeles waltlgenome.</title>
        <authorList>
            <person name="Brown T."/>
            <person name="Elewa A."/>
            <person name="Iarovenko S."/>
            <person name="Subramanian E."/>
            <person name="Araus A.J."/>
            <person name="Petzold A."/>
            <person name="Susuki M."/>
            <person name="Suzuki K.-i.T."/>
            <person name="Hayashi T."/>
            <person name="Toyoda A."/>
            <person name="Oliveira C."/>
            <person name="Osipova E."/>
            <person name="Leigh N.D."/>
            <person name="Simon A."/>
            <person name="Yun M.H."/>
        </authorList>
    </citation>
    <scope>NUCLEOTIDE SEQUENCE</scope>
    <source>
        <strain evidence="2">20211129_DDA</strain>
        <tissue evidence="2">Liver</tissue>
    </source>
</reference>
<dbReference type="AlphaFoldDB" id="A0AAV7U8S2"/>
<evidence type="ECO:0000313" key="3">
    <source>
        <dbReference type="Proteomes" id="UP001066276"/>
    </source>
</evidence>
<comment type="caution">
    <text evidence="2">The sequence shown here is derived from an EMBL/GenBank/DDBJ whole genome shotgun (WGS) entry which is preliminary data.</text>
</comment>
<sequence length="120" mass="13306">MHVPRIAYHRCTQGSWLAPLYIWRRGSAHALLTTPTLSGALLQPLLAVAAQLLLHPAGLAFALAARVFVLLRCASDPKLRHASRRKGRRSTLLLACRRTHIGTSPRNWAVSLCVLEREDP</sequence>